<protein>
    <submittedName>
        <fullName evidence="2">Hemin ABC transporter substrate-binding protein</fullName>
    </submittedName>
</protein>
<reference evidence="2 3" key="1">
    <citation type="journal article" date="2013" name="Int. J. Syst. Evol. Microbiol.">
        <title>Comamonas guangdongensis sp. nov., isolated from subterranean forest sediment, and emended description of the genus Comamonas.</title>
        <authorList>
            <person name="Zhang J."/>
            <person name="Wang Y."/>
            <person name="Zhou S."/>
            <person name="Wu C."/>
            <person name="He J."/>
            <person name="Li F."/>
        </authorList>
    </citation>
    <scope>NUCLEOTIDE SEQUENCE [LARGE SCALE GENOMIC DNA]</scope>
    <source>
        <strain evidence="2 3">CCTCC AB2011133</strain>
    </source>
</reference>
<dbReference type="InterPro" id="IPR002491">
    <property type="entry name" value="ABC_transptr_periplasmic_BD"/>
</dbReference>
<dbReference type="InterPro" id="IPR006311">
    <property type="entry name" value="TAT_signal"/>
</dbReference>
<dbReference type="Proteomes" id="UP001561046">
    <property type="component" value="Unassembled WGS sequence"/>
</dbReference>
<comment type="caution">
    <text evidence="2">The sequence shown here is derived from an EMBL/GenBank/DDBJ whole genome shotgun (WGS) entry which is preliminary data.</text>
</comment>
<dbReference type="InterPro" id="IPR050902">
    <property type="entry name" value="ABC_Transporter_SBP"/>
</dbReference>
<keyword evidence="3" id="KW-1185">Reference proteome</keyword>
<dbReference type="PANTHER" id="PTHR30535">
    <property type="entry name" value="VITAMIN B12-BINDING PROTEIN"/>
    <property type="match status" value="1"/>
</dbReference>
<dbReference type="RefSeq" id="WP_369336700.1">
    <property type="nucleotide sequence ID" value="NZ_JBFYGN010000001.1"/>
</dbReference>
<dbReference type="SUPFAM" id="SSF53807">
    <property type="entry name" value="Helical backbone' metal receptor"/>
    <property type="match status" value="1"/>
</dbReference>
<gene>
    <name evidence="2" type="ORF">AB6724_01335</name>
</gene>
<accession>A0ABV3ZPC2</accession>
<evidence type="ECO:0000259" key="1">
    <source>
        <dbReference type="PROSITE" id="PS50983"/>
    </source>
</evidence>
<dbReference type="EMBL" id="JBFYGN010000001">
    <property type="protein sequence ID" value="MEX8191477.1"/>
    <property type="molecule type" value="Genomic_DNA"/>
</dbReference>
<dbReference type="PROSITE" id="PS51318">
    <property type="entry name" value="TAT"/>
    <property type="match status" value="1"/>
</dbReference>
<sequence length="300" mass="31428">MSELLISRRSGLQWLGAAVVALPGLALPGLALAASPLASAAGTRRLVSLSGALTEVVYLLNAQSLLVGTDTTSLFPEAAQKTAKVGYVRQLSAEGLLSLKPDAVIGTSEAGPPVVLDQIRRAGVRVSLVPARHDWAEVQEKVKVVGRETGRAADADKLLAQLDAQWSGVQAQVAKAQRKPRVLFVMAHSGSPQVAGRGTAANALIRYAGCVNAIDQFEGYRPLTAEAMASAAPEVIVNTTQGIEALGGEAAFWTRPELALTPAYPKKALVTLEASHLLGFGPRLPSAVQALHMRALQWVA</sequence>
<organism evidence="2 3">
    <name type="scientific">Comamonas guangdongensis</name>
    <dbReference type="NCBI Taxonomy" id="510515"/>
    <lineage>
        <taxon>Bacteria</taxon>
        <taxon>Pseudomonadati</taxon>
        <taxon>Pseudomonadota</taxon>
        <taxon>Betaproteobacteria</taxon>
        <taxon>Burkholderiales</taxon>
        <taxon>Comamonadaceae</taxon>
        <taxon>Comamonas</taxon>
    </lineage>
</organism>
<dbReference type="Gene3D" id="3.40.50.1980">
    <property type="entry name" value="Nitrogenase molybdenum iron protein domain"/>
    <property type="match status" value="2"/>
</dbReference>
<feature type="domain" description="Fe/B12 periplasmic-binding" evidence="1">
    <location>
        <begin position="45"/>
        <end position="300"/>
    </location>
</feature>
<name>A0ABV3ZPC2_9BURK</name>
<proteinExistence type="predicted"/>
<dbReference type="Pfam" id="PF01497">
    <property type="entry name" value="Peripla_BP_2"/>
    <property type="match status" value="1"/>
</dbReference>
<dbReference type="PROSITE" id="PS50983">
    <property type="entry name" value="FE_B12_PBP"/>
    <property type="match status" value="1"/>
</dbReference>
<evidence type="ECO:0000313" key="3">
    <source>
        <dbReference type="Proteomes" id="UP001561046"/>
    </source>
</evidence>
<evidence type="ECO:0000313" key="2">
    <source>
        <dbReference type="EMBL" id="MEX8191477.1"/>
    </source>
</evidence>
<dbReference type="PANTHER" id="PTHR30535:SF4">
    <property type="entry name" value="HEMIN-BINDING PERIPLASMIC PROTEIN HMUT"/>
    <property type="match status" value="1"/>
</dbReference>